<feature type="compositionally biased region" description="Basic and acidic residues" evidence="1">
    <location>
        <begin position="256"/>
        <end position="266"/>
    </location>
</feature>
<dbReference type="AlphaFoldDB" id="A0A4V5NG46"/>
<reference evidence="2 3" key="1">
    <citation type="submission" date="2017-03" db="EMBL/GenBank/DDBJ databases">
        <title>Genomes of endolithic fungi from Antarctica.</title>
        <authorList>
            <person name="Coleine C."/>
            <person name="Masonjones S."/>
            <person name="Stajich J.E."/>
        </authorList>
    </citation>
    <scope>NUCLEOTIDE SEQUENCE [LARGE SCALE GENOMIC DNA]</scope>
    <source>
        <strain evidence="2 3">CCFEE 5184</strain>
    </source>
</reference>
<evidence type="ECO:0000256" key="1">
    <source>
        <dbReference type="SAM" id="MobiDB-lite"/>
    </source>
</evidence>
<keyword evidence="3" id="KW-1185">Reference proteome</keyword>
<organism evidence="2 3">
    <name type="scientific">Friedmanniomyces simplex</name>
    <dbReference type="NCBI Taxonomy" id="329884"/>
    <lineage>
        <taxon>Eukaryota</taxon>
        <taxon>Fungi</taxon>
        <taxon>Dikarya</taxon>
        <taxon>Ascomycota</taxon>
        <taxon>Pezizomycotina</taxon>
        <taxon>Dothideomycetes</taxon>
        <taxon>Dothideomycetidae</taxon>
        <taxon>Mycosphaerellales</taxon>
        <taxon>Teratosphaeriaceae</taxon>
        <taxon>Friedmanniomyces</taxon>
    </lineage>
</organism>
<feature type="region of interest" description="Disordered" evidence="1">
    <location>
        <begin position="1"/>
        <end position="97"/>
    </location>
</feature>
<gene>
    <name evidence="2" type="ORF">B0A55_09330</name>
</gene>
<comment type="caution">
    <text evidence="2">The sequence shown here is derived from an EMBL/GenBank/DDBJ whole genome shotgun (WGS) entry which is preliminary data.</text>
</comment>
<dbReference type="Proteomes" id="UP000309340">
    <property type="component" value="Unassembled WGS sequence"/>
</dbReference>
<feature type="compositionally biased region" description="Low complexity" evidence="1">
    <location>
        <begin position="30"/>
        <end position="39"/>
    </location>
</feature>
<feature type="non-terminal residue" evidence="2">
    <location>
        <position position="289"/>
    </location>
</feature>
<name>A0A4V5NG46_9PEZI</name>
<evidence type="ECO:0000313" key="2">
    <source>
        <dbReference type="EMBL" id="TKA68719.1"/>
    </source>
</evidence>
<feature type="region of interest" description="Disordered" evidence="1">
    <location>
        <begin position="179"/>
        <end position="266"/>
    </location>
</feature>
<feature type="compositionally biased region" description="Basic residues" evidence="1">
    <location>
        <begin position="14"/>
        <end position="29"/>
    </location>
</feature>
<dbReference type="EMBL" id="NAJQ01000489">
    <property type="protein sequence ID" value="TKA68719.1"/>
    <property type="molecule type" value="Genomic_DNA"/>
</dbReference>
<accession>A0A4V5NG46</accession>
<evidence type="ECO:0000313" key="3">
    <source>
        <dbReference type="Proteomes" id="UP000309340"/>
    </source>
</evidence>
<feature type="compositionally biased region" description="Low complexity" evidence="1">
    <location>
        <begin position="223"/>
        <end position="240"/>
    </location>
</feature>
<feature type="compositionally biased region" description="Pro residues" evidence="1">
    <location>
        <begin position="191"/>
        <end position="208"/>
    </location>
</feature>
<proteinExistence type="predicted"/>
<protein>
    <submittedName>
        <fullName evidence="2">Uncharacterized protein</fullName>
    </submittedName>
</protein>
<sequence>MGRPGTGKQAPKPLPRKKIVAAKSARKHPPAAAAPPASSGTCSQHRRHPTSDAGDTAPPSSPPALLSAPAMPPSSPGIALPDAGPSRRPGETPRTYRVAKPAVRHCPLPATAGLATAAVGFYRRTRAGLAALGRRIDGDVGRALDRHLAGTILARAPAGAASPPPLRIAFEGMRTAAAAAEAAAERSRSPSPAPPSPPRAPAPTPSPPTRHASTPETPPWPSSPASSPARARASSSSSPASPSPSPSPSTRRGRLTRAEEASRTIRARMADIAEMMAVERGARTGIVEA</sequence>